<dbReference type="Proteomes" id="UP000020077">
    <property type="component" value="Unassembled WGS sequence"/>
</dbReference>
<proteinExistence type="predicted"/>
<evidence type="ECO:0000313" key="2">
    <source>
        <dbReference type="EMBL" id="KFB72563.1"/>
    </source>
</evidence>
<feature type="transmembrane region" description="Helical" evidence="1">
    <location>
        <begin position="33"/>
        <end position="58"/>
    </location>
</feature>
<accession>A0A080LVE9</accession>
<comment type="caution">
    <text evidence="2">The sequence shown here is derived from an EMBL/GenBank/DDBJ whole genome shotgun (WGS) entry which is preliminary data.</text>
</comment>
<evidence type="ECO:0000256" key="1">
    <source>
        <dbReference type="SAM" id="Phobius"/>
    </source>
</evidence>
<protein>
    <recommendedName>
        <fullName evidence="4">DedA family protein</fullName>
    </recommendedName>
</protein>
<gene>
    <name evidence="2" type="ORF">AW09_002255</name>
</gene>
<evidence type="ECO:0000313" key="3">
    <source>
        <dbReference type="Proteomes" id="UP000020077"/>
    </source>
</evidence>
<keyword evidence="1" id="KW-1133">Transmembrane helix</keyword>
<reference evidence="2 3" key="1">
    <citation type="submission" date="2014-02" db="EMBL/GenBank/DDBJ databases">
        <title>Expanding our view of genomic diversity in Candidatus Accumulibacter clades.</title>
        <authorList>
            <person name="Skennerton C.T."/>
            <person name="Barr J.J."/>
            <person name="Slater F.R."/>
            <person name="Bond P.L."/>
            <person name="Tyson G.W."/>
        </authorList>
    </citation>
    <scope>NUCLEOTIDE SEQUENCE [LARGE SCALE GENOMIC DNA]</scope>
    <source>
        <strain evidence="3">BA-91</strain>
    </source>
</reference>
<evidence type="ECO:0008006" key="4">
    <source>
        <dbReference type="Google" id="ProtNLM"/>
    </source>
</evidence>
<feature type="transmembrane region" description="Helical" evidence="1">
    <location>
        <begin position="70"/>
        <end position="90"/>
    </location>
</feature>
<dbReference type="EMBL" id="JDVG02000371">
    <property type="protein sequence ID" value="KFB72563.1"/>
    <property type="molecule type" value="Genomic_DNA"/>
</dbReference>
<keyword evidence="1" id="KW-0472">Membrane</keyword>
<organism evidence="2 3">
    <name type="scientific">Candidatus Accumulibacter phosphatis</name>
    <dbReference type="NCBI Taxonomy" id="327160"/>
    <lineage>
        <taxon>Bacteria</taxon>
        <taxon>Pseudomonadati</taxon>
        <taxon>Pseudomonadota</taxon>
        <taxon>Betaproteobacteria</taxon>
        <taxon>Candidatus Accumulibacter</taxon>
    </lineage>
</organism>
<keyword evidence="1" id="KW-0812">Transmembrane</keyword>
<sequence>MQIESIRGVERMKTHPLPDWLRRLLMRSVAHRYYSLVVTAIAFSSTMTFTFPFVAVLIPAVLLSPRRWRSLGLLCGLASGCGAAVLVEIFQYLGSEFIVSHYPELMHSQAWLTASEWLQRWGLVAMLIIAGSPIPQTPALLFCALADVSTLGILIAVGIGKTVKYLFLAWATARYPARFIRYN</sequence>
<dbReference type="AlphaFoldDB" id="A0A080LVE9"/>
<name>A0A080LVE9_9PROT</name>